<dbReference type="AlphaFoldDB" id="A0A1G6NQE7"/>
<name>A0A1G6NQE7_9PSEU</name>
<proteinExistence type="predicted"/>
<sequence>MQSTTTRHEAEPATVDSVDRTDPADEAVAAELADDDEYAPTIVRGRE</sequence>
<reference evidence="2 3" key="1">
    <citation type="submission" date="2016-10" db="EMBL/GenBank/DDBJ databases">
        <authorList>
            <person name="de Groot N.N."/>
        </authorList>
    </citation>
    <scope>NUCLEOTIDE SEQUENCE [LARGE SCALE GENOMIC DNA]</scope>
    <source>
        <strain evidence="2 3">CGMCC 4.5506</strain>
    </source>
</reference>
<evidence type="ECO:0000313" key="3">
    <source>
        <dbReference type="Proteomes" id="UP000199494"/>
    </source>
</evidence>
<gene>
    <name evidence="2" type="ORF">SAMN05421630_103247</name>
</gene>
<dbReference type="EMBL" id="FMZE01000003">
    <property type="protein sequence ID" value="SDC69901.1"/>
    <property type="molecule type" value="Genomic_DNA"/>
</dbReference>
<protein>
    <submittedName>
        <fullName evidence="2">Uncharacterized protein</fullName>
    </submittedName>
</protein>
<feature type="region of interest" description="Disordered" evidence="1">
    <location>
        <begin position="1"/>
        <end position="47"/>
    </location>
</feature>
<dbReference type="RefSeq" id="WP_170140122.1">
    <property type="nucleotide sequence ID" value="NZ_CP016353.1"/>
</dbReference>
<keyword evidence="3" id="KW-1185">Reference proteome</keyword>
<evidence type="ECO:0000313" key="2">
    <source>
        <dbReference type="EMBL" id="SDC69901.1"/>
    </source>
</evidence>
<organism evidence="2 3">
    <name type="scientific">Prauserella marina</name>
    <dbReference type="NCBI Taxonomy" id="530584"/>
    <lineage>
        <taxon>Bacteria</taxon>
        <taxon>Bacillati</taxon>
        <taxon>Actinomycetota</taxon>
        <taxon>Actinomycetes</taxon>
        <taxon>Pseudonocardiales</taxon>
        <taxon>Pseudonocardiaceae</taxon>
        <taxon>Prauserella</taxon>
    </lineage>
</organism>
<evidence type="ECO:0000256" key="1">
    <source>
        <dbReference type="SAM" id="MobiDB-lite"/>
    </source>
</evidence>
<feature type="compositionally biased region" description="Basic and acidic residues" evidence="1">
    <location>
        <begin position="1"/>
        <end position="23"/>
    </location>
</feature>
<accession>A0A1G6NQE7</accession>
<dbReference type="Proteomes" id="UP000199494">
    <property type="component" value="Unassembled WGS sequence"/>
</dbReference>